<dbReference type="GO" id="GO:0000160">
    <property type="term" value="P:phosphorelay signal transduction system"/>
    <property type="evidence" value="ECO:0007669"/>
    <property type="project" value="InterPro"/>
</dbReference>
<protein>
    <recommendedName>
        <fullName evidence="3">Response regulatory domain-containing protein</fullName>
    </recommendedName>
</protein>
<gene>
    <name evidence="4" type="ORF">DLD82_14850</name>
</gene>
<dbReference type="PROSITE" id="PS50110">
    <property type="entry name" value="RESPONSE_REGULATORY"/>
    <property type="match status" value="1"/>
</dbReference>
<dbReference type="Proteomes" id="UP000245934">
    <property type="component" value="Unassembled WGS sequence"/>
</dbReference>
<dbReference type="RefSeq" id="WP_109941906.1">
    <property type="nucleotide sequence ID" value="NZ_CP176366.1"/>
</dbReference>
<sequence>MRTYLFHLTEVALMPGKRKILIIDDEELFRKIFSEDLVYCGYTCKSADTPSEGIRLLKTEKFDLVLLDILMEPLDGWDTLDLIGNLTQGYETPVIMVSSKKMDLLEVVRYGERLFGFMRKPLTREEICAGVFSFFEWYQSLLDIVSKNRRTNVPEDEILQWFDLSRQIRVITDLKEEAALRCLPDAYRTEEECMIQLTTQVEDMVQEKRKLLYELEQKNPVLRTSGKK</sequence>
<evidence type="ECO:0000256" key="2">
    <source>
        <dbReference type="PROSITE-ProRule" id="PRU00169"/>
    </source>
</evidence>
<evidence type="ECO:0000313" key="4">
    <source>
        <dbReference type="EMBL" id="PWR70772.1"/>
    </source>
</evidence>
<name>A0A2V2MRL7_9EURY</name>
<dbReference type="GeneID" id="97608171"/>
<keyword evidence="5" id="KW-1185">Reference proteome</keyword>
<proteinExistence type="predicted"/>
<dbReference type="PANTHER" id="PTHR44591:SF3">
    <property type="entry name" value="RESPONSE REGULATORY DOMAIN-CONTAINING PROTEIN"/>
    <property type="match status" value="1"/>
</dbReference>
<dbReference type="SMART" id="SM00448">
    <property type="entry name" value="REC"/>
    <property type="match status" value="1"/>
</dbReference>
<feature type="modified residue" description="4-aspartylphosphate" evidence="2">
    <location>
        <position position="68"/>
    </location>
</feature>
<keyword evidence="1 2" id="KW-0597">Phosphoprotein</keyword>
<dbReference type="InterPro" id="IPR050595">
    <property type="entry name" value="Bact_response_regulator"/>
</dbReference>
<comment type="caution">
    <text evidence="4">The sequence shown here is derived from an EMBL/GenBank/DDBJ whole genome shotgun (WGS) entry which is preliminary data.</text>
</comment>
<dbReference type="PANTHER" id="PTHR44591">
    <property type="entry name" value="STRESS RESPONSE REGULATOR PROTEIN 1"/>
    <property type="match status" value="1"/>
</dbReference>
<reference evidence="4 5" key="1">
    <citation type="submission" date="2018-05" db="EMBL/GenBank/DDBJ databases">
        <title>Draft genome of Methanospirillum stamsii Pt1.</title>
        <authorList>
            <person name="Dueholm M.S."/>
            <person name="Nielsen P.H."/>
            <person name="Bakmann L.F."/>
            <person name="Otzen D.E."/>
        </authorList>
    </citation>
    <scope>NUCLEOTIDE SEQUENCE [LARGE SCALE GENOMIC DNA]</scope>
    <source>
        <strain evidence="4 5">Pt1</strain>
    </source>
</reference>
<dbReference type="Pfam" id="PF00072">
    <property type="entry name" value="Response_reg"/>
    <property type="match status" value="1"/>
</dbReference>
<feature type="domain" description="Response regulatory" evidence="3">
    <location>
        <begin position="19"/>
        <end position="135"/>
    </location>
</feature>
<evidence type="ECO:0000256" key="1">
    <source>
        <dbReference type="ARBA" id="ARBA00022553"/>
    </source>
</evidence>
<dbReference type="InterPro" id="IPR001789">
    <property type="entry name" value="Sig_transdc_resp-reg_receiver"/>
</dbReference>
<evidence type="ECO:0000313" key="5">
    <source>
        <dbReference type="Proteomes" id="UP000245934"/>
    </source>
</evidence>
<organism evidence="4 5">
    <name type="scientific">Methanospirillum stamsii</name>
    <dbReference type="NCBI Taxonomy" id="1277351"/>
    <lineage>
        <taxon>Archaea</taxon>
        <taxon>Methanobacteriati</taxon>
        <taxon>Methanobacteriota</taxon>
        <taxon>Stenosarchaea group</taxon>
        <taxon>Methanomicrobia</taxon>
        <taxon>Methanomicrobiales</taxon>
        <taxon>Methanospirillaceae</taxon>
        <taxon>Methanospirillum</taxon>
    </lineage>
</organism>
<dbReference type="EMBL" id="QGMZ01000039">
    <property type="protein sequence ID" value="PWR70772.1"/>
    <property type="molecule type" value="Genomic_DNA"/>
</dbReference>
<dbReference type="SUPFAM" id="SSF52172">
    <property type="entry name" value="CheY-like"/>
    <property type="match status" value="1"/>
</dbReference>
<dbReference type="AlphaFoldDB" id="A0A2V2MRL7"/>
<dbReference type="Gene3D" id="3.40.50.2300">
    <property type="match status" value="1"/>
</dbReference>
<dbReference type="InterPro" id="IPR011006">
    <property type="entry name" value="CheY-like_superfamily"/>
</dbReference>
<accession>A0A2V2MRL7</accession>
<dbReference type="CDD" id="cd00156">
    <property type="entry name" value="REC"/>
    <property type="match status" value="1"/>
</dbReference>
<evidence type="ECO:0000259" key="3">
    <source>
        <dbReference type="PROSITE" id="PS50110"/>
    </source>
</evidence>